<dbReference type="GO" id="GO:0005975">
    <property type="term" value="P:carbohydrate metabolic process"/>
    <property type="evidence" value="ECO:0007669"/>
    <property type="project" value="InterPro"/>
</dbReference>
<dbReference type="InterPro" id="IPR012341">
    <property type="entry name" value="6hp_glycosidase-like_sf"/>
</dbReference>
<dbReference type="GO" id="GO:0016787">
    <property type="term" value="F:hydrolase activity"/>
    <property type="evidence" value="ECO:0007669"/>
    <property type="project" value="UniProtKB-KW"/>
</dbReference>
<dbReference type="SUPFAM" id="SSF48208">
    <property type="entry name" value="Six-hairpin glycosidases"/>
    <property type="match status" value="1"/>
</dbReference>
<organism evidence="2 3">
    <name type="scientific">Filobasidium floriforme</name>
    <dbReference type="NCBI Taxonomy" id="5210"/>
    <lineage>
        <taxon>Eukaryota</taxon>
        <taxon>Fungi</taxon>
        <taxon>Dikarya</taxon>
        <taxon>Basidiomycota</taxon>
        <taxon>Agaricomycotina</taxon>
        <taxon>Tremellomycetes</taxon>
        <taxon>Filobasidiales</taxon>
        <taxon>Filobasidiaceae</taxon>
        <taxon>Filobasidium</taxon>
    </lineage>
</organism>
<evidence type="ECO:0000313" key="2">
    <source>
        <dbReference type="EMBL" id="KAG7528599.1"/>
    </source>
</evidence>
<protein>
    <submittedName>
        <fullName evidence="2">Uncharacterized protein</fullName>
    </submittedName>
</protein>
<reference evidence="2" key="1">
    <citation type="submission" date="2020-04" db="EMBL/GenBank/DDBJ databases">
        <title>Analysis of mating type loci in Filobasidium floriforme.</title>
        <authorList>
            <person name="Nowrousian M."/>
        </authorList>
    </citation>
    <scope>NUCLEOTIDE SEQUENCE</scope>
    <source>
        <strain evidence="2">CBS 6242</strain>
    </source>
</reference>
<dbReference type="Gene3D" id="1.50.10.10">
    <property type="match status" value="1"/>
</dbReference>
<gene>
    <name evidence="2" type="ORF">FFLO_06053</name>
</gene>
<name>A0A8K0JFN6_9TREE</name>
<dbReference type="EMBL" id="JABELV010000176">
    <property type="protein sequence ID" value="KAG7528599.1"/>
    <property type="molecule type" value="Genomic_DNA"/>
</dbReference>
<evidence type="ECO:0000256" key="1">
    <source>
        <dbReference type="ARBA" id="ARBA00022801"/>
    </source>
</evidence>
<evidence type="ECO:0000313" key="3">
    <source>
        <dbReference type="Proteomes" id="UP000812966"/>
    </source>
</evidence>
<proteinExistence type="predicted"/>
<accession>A0A8K0JFN6</accession>
<dbReference type="PANTHER" id="PTHR41814:SF1">
    <property type="entry name" value="CELLULASE"/>
    <property type="match status" value="1"/>
</dbReference>
<dbReference type="AlphaFoldDB" id="A0A8K0JFN6"/>
<dbReference type="PANTHER" id="PTHR41814">
    <property type="entry name" value="EXPRESSED PROTEIN"/>
    <property type="match status" value="1"/>
</dbReference>
<keyword evidence="3" id="KW-1185">Reference proteome</keyword>
<comment type="caution">
    <text evidence="2">The sequence shown here is derived from an EMBL/GenBank/DDBJ whole genome shotgun (WGS) entry which is preliminary data.</text>
</comment>
<dbReference type="Proteomes" id="UP000812966">
    <property type="component" value="Unassembled WGS sequence"/>
</dbReference>
<keyword evidence="1" id="KW-0378">Hydrolase</keyword>
<dbReference type="Pfam" id="PF07470">
    <property type="entry name" value="Glyco_hydro_88"/>
    <property type="match status" value="1"/>
</dbReference>
<dbReference type="InterPro" id="IPR008928">
    <property type="entry name" value="6-hairpin_glycosidase_sf"/>
</dbReference>
<sequence>MDQIAMIDKVIEKMHAWSKGRNLAATAVEAELEYNHPAFTPFSPQGAPKPNTLPPILLSIVKQILSERPTEEQFPQGKGLILVEDGAAGDPASLGTHCLTVANHLSMLSEADYGLDSAEEWKLMHDLQIAAIQEMRFLLEHAPKTEDGAISHRIGHVSLWADFIYMVPPFMATYALSFPAKDNSAYGSSGPKVYLDQAYNQCRLHRQYLKKPTSGLWRHIVLGGEKVGGDRKVDPWAWSTSNGWVAAGLIRTRQIFLQSPNAAQMESETEDLLHWTLEIMDETVKHQTPSGMIRTYIDEEHMPEESCGTALLAYVGFRLATIRGKRDDYIPFALRARDAVLAKVDPASGALTQVCDICDERMMREQSAEGQAFVVLMEAAHRDWKALQSE</sequence>
<dbReference type="InterPro" id="IPR010905">
    <property type="entry name" value="Glyco_hydro_88"/>
</dbReference>